<organism evidence="1 2">
    <name type="scientific">Arctium lappa</name>
    <name type="common">Greater burdock</name>
    <name type="synonym">Lappa major</name>
    <dbReference type="NCBI Taxonomy" id="4217"/>
    <lineage>
        <taxon>Eukaryota</taxon>
        <taxon>Viridiplantae</taxon>
        <taxon>Streptophyta</taxon>
        <taxon>Embryophyta</taxon>
        <taxon>Tracheophyta</taxon>
        <taxon>Spermatophyta</taxon>
        <taxon>Magnoliopsida</taxon>
        <taxon>eudicotyledons</taxon>
        <taxon>Gunneridae</taxon>
        <taxon>Pentapetalae</taxon>
        <taxon>asterids</taxon>
        <taxon>campanulids</taxon>
        <taxon>Asterales</taxon>
        <taxon>Asteraceae</taxon>
        <taxon>Carduoideae</taxon>
        <taxon>Cardueae</taxon>
        <taxon>Arctiinae</taxon>
        <taxon>Arctium</taxon>
    </lineage>
</organism>
<evidence type="ECO:0000313" key="2">
    <source>
        <dbReference type="Proteomes" id="UP001055879"/>
    </source>
</evidence>
<reference evidence="1 2" key="2">
    <citation type="journal article" date="2022" name="Mol. Ecol. Resour.">
        <title>The genomes of chicory, endive, great burdock and yacon provide insights into Asteraceae paleo-polyploidization history and plant inulin production.</title>
        <authorList>
            <person name="Fan W."/>
            <person name="Wang S."/>
            <person name="Wang H."/>
            <person name="Wang A."/>
            <person name="Jiang F."/>
            <person name="Liu H."/>
            <person name="Zhao H."/>
            <person name="Xu D."/>
            <person name="Zhang Y."/>
        </authorList>
    </citation>
    <scope>NUCLEOTIDE SEQUENCE [LARGE SCALE GENOMIC DNA]</scope>
    <source>
        <strain evidence="2">cv. Niubang</strain>
    </source>
</reference>
<gene>
    <name evidence="1" type="ORF">L6452_22542</name>
</gene>
<dbReference type="EMBL" id="CM042053">
    <property type="protein sequence ID" value="KAI3715556.1"/>
    <property type="molecule type" value="Genomic_DNA"/>
</dbReference>
<keyword evidence="2" id="KW-1185">Reference proteome</keyword>
<dbReference type="Proteomes" id="UP001055879">
    <property type="component" value="Linkage Group LG07"/>
</dbReference>
<evidence type="ECO:0000313" key="1">
    <source>
        <dbReference type="EMBL" id="KAI3715556.1"/>
    </source>
</evidence>
<sequence>MHVPQSGSHIQSRGTRTYNGHQKFINSNSTVARSTFKCSYCHDTSHSLLNCLVRYCKFCNKKHPRHYAQDCYKHPNGGKIVVGSATSDQSFTPIPGSSISSSNYNPNDLCGKDEDHSGYDETTNV</sequence>
<comment type="caution">
    <text evidence="1">The sequence shown here is derived from an EMBL/GenBank/DDBJ whole genome shotgun (WGS) entry which is preliminary data.</text>
</comment>
<proteinExistence type="predicted"/>
<protein>
    <submittedName>
        <fullName evidence="1">Uncharacterized protein</fullName>
    </submittedName>
</protein>
<accession>A0ACB9B1D1</accession>
<name>A0ACB9B1D1_ARCLA</name>
<reference evidence="2" key="1">
    <citation type="journal article" date="2022" name="Mol. Ecol. Resour.">
        <title>The genomes of chicory, endive, great burdock and yacon provide insights into Asteraceae palaeo-polyploidization history and plant inulin production.</title>
        <authorList>
            <person name="Fan W."/>
            <person name="Wang S."/>
            <person name="Wang H."/>
            <person name="Wang A."/>
            <person name="Jiang F."/>
            <person name="Liu H."/>
            <person name="Zhao H."/>
            <person name="Xu D."/>
            <person name="Zhang Y."/>
        </authorList>
    </citation>
    <scope>NUCLEOTIDE SEQUENCE [LARGE SCALE GENOMIC DNA]</scope>
    <source>
        <strain evidence="2">cv. Niubang</strain>
    </source>
</reference>